<evidence type="ECO:0000256" key="1">
    <source>
        <dbReference type="SAM" id="Phobius"/>
    </source>
</evidence>
<dbReference type="Proteomes" id="UP000254340">
    <property type="component" value="Unassembled WGS sequence"/>
</dbReference>
<keyword evidence="1" id="KW-1133">Transmembrane helix</keyword>
<accession>A0A377XB05</accession>
<feature type="transmembrane region" description="Helical" evidence="1">
    <location>
        <begin position="150"/>
        <end position="171"/>
    </location>
</feature>
<dbReference type="EMBL" id="UGLH01000004">
    <property type="protein sequence ID" value="STT73176.1"/>
    <property type="molecule type" value="Genomic_DNA"/>
</dbReference>
<dbReference type="Pfam" id="PF17158">
    <property type="entry name" value="MASE4"/>
    <property type="match status" value="1"/>
</dbReference>
<proteinExistence type="predicted"/>
<evidence type="ECO:0000313" key="3">
    <source>
        <dbReference type="EMBL" id="STT73176.1"/>
    </source>
</evidence>
<feature type="transmembrane region" description="Helical" evidence="1">
    <location>
        <begin position="115"/>
        <end position="138"/>
    </location>
</feature>
<feature type="transmembrane region" description="Helical" evidence="1">
    <location>
        <begin position="220"/>
        <end position="238"/>
    </location>
</feature>
<dbReference type="InterPro" id="IPR033424">
    <property type="entry name" value="MASE4"/>
</dbReference>
<organism evidence="3 4">
    <name type="scientific">Klebsiella pneumoniae</name>
    <dbReference type="NCBI Taxonomy" id="573"/>
    <lineage>
        <taxon>Bacteria</taxon>
        <taxon>Pseudomonadati</taxon>
        <taxon>Pseudomonadota</taxon>
        <taxon>Gammaproteobacteria</taxon>
        <taxon>Enterobacterales</taxon>
        <taxon>Enterobacteriaceae</taxon>
        <taxon>Klebsiella/Raoultella group</taxon>
        <taxon>Klebsiella</taxon>
        <taxon>Klebsiella pneumoniae complex</taxon>
    </lineage>
</organism>
<feature type="domain" description="Membrane-associated sensor" evidence="2">
    <location>
        <begin position="43"/>
        <end position="234"/>
    </location>
</feature>
<dbReference type="AlphaFoldDB" id="A0A377XB05"/>
<name>A0A377XB05_KLEPN</name>
<feature type="transmembrane region" description="Helical" evidence="1">
    <location>
        <begin position="74"/>
        <end position="95"/>
    </location>
</feature>
<feature type="transmembrane region" description="Helical" evidence="1">
    <location>
        <begin position="12"/>
        <end position="37"/>
    </location>
</feature>
<evidence type="ECO:0000259" key="2">
    <source>
        <dbReference type="Pfam" id="PF17158"/>
    </source>
</evidence>
<reference evidence="3 4" key="1">
    <citation type="submission" date="2018-06" db="EMBL/GenBank/DDBJ databases">
        <authorList>
            <consortium name="Pathogen Informatics"/>
            <person name="Doyle S."/>
        </authorList>
    </citation>
    <scope>NUCLEOTIDE SEQUENCE [LARGE SCALE GENOMIC DNA]</scope>
    <source>
        <strain evidence="3 4">NCTC5047</strain>
    </source>
</reference>
<evidence type="ECO:0000313" key="4">
    <source>
        <dbReference type="Proteomes" id="UP000254340"/>
    </source>
</evidence>
<gene>
    <name evidence="3" type="ORF">NCTC5047_00864</name>
</gene>
<sequence>MPEHVHHIVKRLILYICICLLAGIGISGMTAFFHTSFSSTSSILFPLLTSFLMVFHITIACFMGMKYWSSKRRLYLTPVSFGFACSALLMLGTLSSYPDWLTCNPAPVVNQNDAVIYYFFRNIMMAVLFMSSIILYYFRQRIMHSWKAHVLTFTACILFTLTIIVLSWLYSSHSPWLSVNFIDDLSHTFTPLWQSIIGWLLMAVWFITLILLISLSKLRNIFWFSGAFFAALICSRFSSCSPPQGSWIRPGTRRVFSKRYAPCS</sequence>
<feature type="transmembrane region" description="Helical" evidence="1">
    <location>
        <begin position="191"/>
        <end position="213"/>
    </location>
</feature>
<protein>
    <submittedName>
        <fullName evidence="3">Diguanylate cyclase</fullName>
    </submittedName>
</protein>
<feature type="transmembrane region" description="Helical" evidence="1">
    <location>
        <begin position="43"/>
        <end position="62"/>
    </location>
</feature>
<keyword evidence="1" id="KW-0472">Membrane</keyword>
<keyword evidence="1" id="KW-0812">Transmembrane</keyword>